<name>A0A2K3K331_TRIPR</name>
<evidence type="ECO:0000313" key="4">
    <source>
        <dbReference type="Proteomes" id="UP000236291"/>
    </source>
</evidence>
<gene>
    <name evidence="3" type="ORF">L195_g053195</name>
    <name evidence="2" type="ORF">L195_g060307</name>
</gene>
<protein>
    <submittedName>
        <fullName evidence="2">Uncharacterized protein</fullName>
    </submittedName>
</protein>
<reference evidence="2 4" key="2">
    <citation type="journal article" date="2017" name="Front. Plant Sci.">
        <title>Gene Classification and Mining of Molecular Markers Useful in Red Clover (Trifolium pratense) Breeding.</title>
        <authorList>
            <person name="Istvanek J."/>
            <person name="Dluhosova J."/>
            <person name="Dluhos P."/>
            <person name="Patkova L."/>
            <person name="Nedelnik J."/>
            <person name="Repkova J."/>
        </authorList>
    </citation>
    <scope>NUCLEOTIDE SEQUENCE [LARGE SCALE GENOMIC DNA]</scope>
    <source>
        <strain evidence="4">cv. Tatra</strain>
        <tissue evidence="2">Young leaves</tissue>
    </source>
</reference>
<dbReference type="AlphaFoldDB" id="A0A2K3K331"/>
<feature type="region of interest" description="Disordered" evidence="1">
    <location>
        <begin position="1"/>
        <end position="21"/>
    </location>
</feature>
<sequence>MSAKEYALDAKKSKGNNDHIT</sequence>
<organism evidence="2 4">
    <name type="scientific">Trifolium pratense</name>
    <name type="common">Red clover</name>
    <dbReference type="NCBI Taxonomy" id="57577"/>
    <lineage>
        <taxon>Eukaryota</taxon>
        <taxon>Viridiplantae</taxon>
        <taxon>Streptophyta</taxon>
        <taxon>Embryophyta</taxon>
        <taxon>Tracheophyta</taxon>
        <taxon>Spermatophyta</taxon>
        <taxon>Magnoliopsida</taxon>
        <taxon>eudicotyledons</taxon>
        <taxon>Gunneridae</taxon>
        <taxon>Pentapetalae</taxon>
        <taxon>rosids</taxon>
        <taxon>fabids</taxon>
        <taxon>Fabales</taxon>
        <taxon>Fabaceae</taxon>
        <taxon>Papilionoideae</taxon>
        <taxon>50 kb inversion clade</taxon>
        <taxon>NPAAA clade</taxon>
        <taxon>Hologalegina</taxon>
        <taxon>IRL clade</taxon>
        <taxon>Trifolieae</taxon>
        <taxon>Trifolium</taxon>
    </lineage>
</organism>
<feature type="non-terminal residue" evidence="2">
    <location>
        <position position="21"/>
    </location>
</feature>
<comment type="caution">
    <text evidence="2">The sequence shown here is derived from an EMBL/GenBank/DDBJ whole genome shotgun (WGS) entry which is preliminary data.</text>
</comment>
<accession>A0A2K3K331</accession>
<dbReference type="EMBL" id="ASHM01088726">
    <property type="protein sequence ID" value="PNX62832.1"/>
    <property type="molecule type" value="Genomic_DNA"/>
</dbReference>
<dbReference type="EMBL" id="ASHM01137938">
    <property type="protein sequence ID" value="PNX60691.1"/>
    <property type="molecule type" value="Genomic_DNA"/>
</dbReference>
<dbReference type="Proteomes" id="UP000236291">
    <property type="component" value="Unassembled WGS sequence"/>
</dbReference>
<evidence type="ECO:0000313" key="3">
    <source>
        <dbReference type="EMBL" id="PNX62832.1"/>
    </source>
</evidence>
<evidence type="ECO:0000256" key="1">
    <source>
        <dbReference type="SAM" id="MobiDB-lite"/>
    </source>
</evidence>
<reference evidence="2 4" key="1">
    <citation type="journal article" date="2014" name="Am. J. Bot.">
        <title>Genome assembly and annotation for red clover (Trifolium pratense; Fabaceae).</title>
        <authorList>
            <person name="Istvanek J."/>
            <person name="Jaros M."/>
            <person name="Krenek A."/>
            <person name="Repkova J."/>
        </authorList>
    </citation>
    <scope>NUCLEOTIDE SEQUENCE [LARGE SCALE GENOMIC DNA]</scope>
    <source>
        <strain evidence="4">cv. Tatra</strain>
        <tissue evidence="2">Young leaves</tissue>
    </source>
</reference>
<evidence type="ECO:0000313" key="2">
    <source>
        <dbReference type="EMBL" id="PNX60691.1"/>
    </source>
</evidence>
<proteinExistence type="predicted"/>